<dbReference type="AlphaFoldDB" id="A0ABC8AH34"/>
<sequence length="157" mass="17775">MKDSIRLDEAKLAVAIRELYPEAYKAIESLKAEQQLMAAEPGTKEQIEAREMALRATYADDYQDRNKERNEASHLEEDAYRKLATVDVAQANALGAAERNRLPDGELKDWIRFDEAKFTAASCELNSEADKAKAIESGVEQRMAVEQETKKRTAPRR</sequence>
<evidence type="ECO:0008006" key="4">
    <source>
        <dbReference type="Google" id="ProtNLM"/>
    </source>
</evidence>
<keyword evidence="2" id="KW-0614">Plasmid</keyword>
<evidence type="ECO:0000256" key="1">
    <source>
        <dbReference type="SAM" id="MobiDB-lite"/>
    </source>
</evidence>
<dbReference type="EMBL" id="CP009886">
    <property type="protein sequence ID" value="ALR07845.1"/>
    <property type="molecule type" value="Genomic_DNA"/>
</dbReference>
<geneLocation type="plasmid" evidence="3">
    <name>pxf64-hb</name>
</geneLocation>
<proteinExistence type="predicted"/>
<accession>A0ABC8AH34</accession>
<name>A0ABC8AH34_XYLFS</name>
<evidence type="ECO:0000313" key="3">
    <source>
        <dbReference type="Proteomes" id="UP000196980"/>
    </source>
</evidence>
<evidence type="ECO:0000313" key="2">
    <source>
        <dbReference type="EMBL" id="ALR07845.1"/>
    </source>
</evidence>
<reference evidence="3" key="1">
    <citation type="submission" date="2014-11" db="EMBL/GenBank/DDBJ databases">
        <title>Xylella fastidiosa Hib4 Genome Sequencing.</title>
        <authorList>
            <person name="Pierry P.M."/>
            <person name="da Silva A.M."/>
        </authorList>
    </citation>
    <scope>NUCLEOTIDE SEQUENCE [LARGE SCALE GENOMIC DNA]</scope>
    <source>
        <strain evidence="3">Hib4</strain>
        <plasmid evidence="3">pxf64-hb</plasmid>
    </source>
</reference>
<dbReference type="KEGG" id="xfh:XFHB_12935"/>
<gene>
    <name evidence="2" type="ORF">XFHB_12935</name>
</gene>
<dbReference type="Proteomes" id="UP000196980">
    <property type="component" value="Plasmid pXF64-HB"/>
</dbReference>
<dbReference type="RefSeq" id="WP_157293283.1">
    <property type="nucleotide sequence ID" value="NZ_CP009886.1"/>
</dbReference>
<organism evidence="2 3">
    <name type="scientific">Xylella fastidiosa</name>
    <dbReference type="NCBI Taxonomy" id="2371"/>
    <lineage>
        <taxon>Bacteria</taxon>
        <taxon>Pseudomonadati</taxon>
        <taxon>Pseudomonadota</taxon>
        <taxon>Gammaproteobacteria</taxon>
        <taxon>Lysobacterales</taxon>
        <taxon>Lysobacteraceae</taxon>
        <taxon>Xylella</taxon>
    </lineage>
</organism>
<feature type="region of interest" description="Disordered" evidence="1">
    <location>
        <begin position="137"/>
        <end position="157"/>
    </location>
</feature>
<protein>
    <recommendedName>
        <fullName evidence="4">Phage-related protein</fullName>
    </recommendedName>
</protein>